<dbReference type="GO" id="GO:0003677">
    <property type="term" value="F:DNA binding"/>
    <property type="evidence" value="ECO:0007669"/>
    <property type="project" value="InterPro"/>
</dbReference>
<dbReference type="GO" id="GO:0006351">
    <property type="term" value="P:DNA-templated transcription"/>
    <property type="evidence" value="ECO:0007669"/>
    <property type="project" value="InterPro"/>
</dbReference>
<reference evidence="6 7" key="1">
    <citation type="journal article" date="2017" name="Mol. Plant">
        <title>The Genome of Medicinal Plant Macleaya cordata Provides New Insights into Benzylisoquinoline Alkaloids Metabolism.</title>
        <authorList>
            <person name="Liu X."/>
            <person name="Liu Y."/>
            <person name="Huang P."/>
            <person name="Ma Y."/>
            <person name="Qing Z."/>
            <person name="Tang Q."/>
            <person name="Cao H."/>
            <person name="Cheng P."/>
            <person name="Zheng Y."/>
            <person name="Yuan Z."/>
            <person name="Zhou Y."/>
            <person name="Liu J."/>
            <person name="Tang Z."/>
            <person name="Zhuo Y."/>
            <person name="Zhang Y."/>
            <person name="Yu L."/>
            <person name="Huang J."/>
            <person name="Yang P."/>
            <person name="Peng Q."/>
            <person name="Zhang J."/>
            <person name="Jiang W."/>
            <person name="Zhang Z."/>
            <person name="Lin K."/>
            <person name="Ro D.K."/>
            <person name="Chen X."/>
            <person name="Xiong X."/>
            <person name="Shang Y."/>
            <person name="Huang S."/>
            <person name="Zeng J."/>
        </authorList>
    </citation>
    <scope>NUCLEOTIDE SEQUENCE [LARGE SCALE GENOMIC DNA]</scope>
    <source>
        <strain evidence="7">cv. BLH2017</strain>
        <tissue evidence="6">Root</tissue>
    </source>
</reference>
<evidence type="ECO:0000256" key="4">
    <source>
        <dbReference type="ARBA" id="ARBA00023163"/>
    </source>
</evidence>
<accession>A0A200QNI5</accession>
<name>A0A200QNI5_MACCD</name>
<evidence type="ECO:0000256" key="2">
    <source>
        <dbReference type="ARBA" id="ARBA00009430"/>
    </source>
</evidence>
<evidence type="ECO:0000256" key="5">
    <source>
        <dbReference type="ARBA" id="ARBA00023242"/>
    </source>
</evidence>
<dbReference type="Proteomes" id="UP000195402">
    <property type="component" value="Unassembled WGS sequence"/>
</dbReference>
<comment type="subcellular location">
    <subcellularLocation>
        <location evidence="1">Nucleus</location>
        <location evidence="1">Nucleolus</location>
    </subcellularLocation>
</comment>
<comment type="similarity">
    <text evidence="2">Belongs to the eukaryotic RPA49/POLR1E RNA polymerase subunit family.</text>
</comment>
<dbReference type="GO" id="GO:0000428">
    <property type="term" value="C:DNA-directed RNA polymerase complex"/>
    <property type="evidence" value="ECO:0007669"/>
    <property type="project" value="UniProtKB-KW"/>
</dbReference>
<evidence type="ECO:0000313" key="7">
    <source>
        <dbReference type="Proteomes" id="UP000195402"/>
    </source>
</evidence>
<proteinExistence type="inferred from homology"/>
<sequence>MGNPKRGGDMEEENNLIILNEKKKKKNKKRKRIEVKMEIVRHNREKSAPLVGYFPSGFDPQKVSASEEDDEPPRVRVFRNKQIPNCLQLVVSPKGSKVNFVGTSYSVEASDDQACTYKLGVLDKETQTLKIVPVASNQIFRLEPRIRGLDVCKSEPFKESKEEEVLTVKEKADKIKDLTNLYGTKKAIAKVCFLAKKTGDPAPKDLERKIGKILINKEALESAGTYMARNIPPHDSTATTPEKAYPLDRIILKQEWDSLLDILEYVQSEEQLASNTYPSFVCNRVHKLMEIQDEVEKKTLACLYSYITHLIKFKDQRSVDNSACAKSHRIPDILYKKFVTMFTDTGKFEPSSEKKDLLISYVLVLTLIADGFKSDPSDIAKDLRMTSMSLRQYYLNLGCKLARVEKLLQVTLTLPLEFPKPMVRRKR</sequence>
<dbReference type="OrthoDB" id="532500at2759"/>
<dbReference type="AlphaFoldDB" id="A0A200QNI5"/>
<evidence type="ECO:0000256" key="1">
    <source>
        <dbReference type="ARBA" id="ARBA00004604"/>
    </source>
</evidence>
<dbReference type="STRING" id="56857.A0A200QNI5"/>
<organism evidence="6 7">
    <name type="scientific">Macleaya cordata</name>
    <name type="common">Five-seeded plume-poppy</name>
    <name type="synonym">Bocconia cordata</name>
    <dbReference type="NCBI Taxonomy" id="56857"/>
    <lineage>
        <taxon>Eukaryota</taxon>
        <taxon>Viridiplantae</taxon>
        <taxon>Streptophyta</taxon>
        <taxon>Embryophyta</taxon>
        <taxon>Tracheophyta</taxon>
        <taxon>Spermatophyta</taxon>
        <taxon>Magnoliopsida</taxon>
        <taxon>Ranunculales</taxon>
        <taxon>Papaveraceae</taxon>
        <taxon>Papaveroideae</taxon>
        <taxon>Macleaya</taxon>
    </lineage>
</organism>
<keyword evidence="3" id="KW-0240">DNA-directed RNA polymerase</keyword>
<keyword evidence="4" id="KW-0804">Transcription</keyword>
<evidence type="ECO:0000256" key="3">
    <source>
        <dbReference type="ARBA" id="ARBA00022478"/>
    </source>
</evidence>
<gene>
    <name evidence="6" type="ORF">BVC80_1483g9</name>
</gene>
<comment type="caution">
    <text evidence="6">The sequence shown here is derived from an EMBL/GenBank/DDBJ whole genome shotgun (WGS) entry which is preliminary data.</text>
</comment>
<keyword evidence="5" id="KW-0539">Nucleus</keyword>
<dbReference type="FunCoup" id="A0A200QNI5">
    <property type="interactions" value="1955"/>
</dbReference>
<dbReference type="OMA" id="ETNAYPH"/>
<dbReference type="Pfam" id="PF06870">
    <property type="entry name" value="RNA_pol_I_A49"/>
    <property type="match status" value="1"/>
</dbReference>
<protein>
    <submittedName>
        <fullName evidence="6">RNA polymerase I associated factor</fullName>
    </submittedName>
</protein>
<evidence type="ECO:0000313" key="6">
    <source>
        <dbReference type="EMBL" id="OVA12021.1"/>
    </source>
</evidence>
<dbReference type="InterPro" id="IPR009668">
    <property type="entry name" value="RNA_pol-assoc_fac_A49-like"/>
</dbReference>
<dbReference type="InParanoid" id="A0A200QNI5"/>
<dbReference type="GO" id="GO:0005730">
    <property type="term" value="C:nucleolus"/>
    <property type="evidence" value="ECO:0007669"/>
    <property type="project" value="UniProtKB-SubCell"/>
</dbReference>
<dbReference type="EMBL" id="MVGT01001431">
    <property type="protein sequence ID" value="OVA12021.1"/>
    <property type="molecule type" value="Genomic_DNA"/>
</dbReference>
<keyword evidence="7" id="KW-1185">Reference proteome</keyword>
<dbReference type="PANTHER" id="PTHR14440">
    <property type="entry name" value="DNA-DIRECTED RNA POLYMERASE I SUBUNIT RPA49"/>
    <property type="match status" value="1"/>
</dbReference>